<protein>
    <submittedName>
        <fullName evidence="3">Protein ORF108</fullName>
    </submittedName>
</protein>
<feature type="transmembrane region" description="Helical" evidence="2">
    <location>
        <begin position="67"/>
        <end position="90"/>
    </location>
</feature>
<evidence type="ECO:0000256" key="1">
    <source>
        <dbReference type="SAM" id="MobiDB-lite"/>
    </source>
</evidence>
<reference evidence="3" key="1">
    <citation type="submission" date="2019-10" db="EMBL/GenBank/DDBJ databases">
        <title>The complete genome of Cyprinid herpesvirus 2, a new strain isolated from Allogynogenetic crucian carp.</title>
        <authorList>
            <person name="Jiang Y."/>
            <person name="Wang H."/>
            <person name="Lu L."/>
        </authorList>
    </citation>
    <scope>NUCLEOTIDE SEQUENCE</scope>
    <source>
        <strain evidence="3">YC-01</strain>
    </source>
</reference>
<dbReference type="EMBL" id="MN593216">
    <property type="protein sequence ID" value="QIV66923.1"/>
    <property type="molecule type" value="Genomic_DNA"/>
</dbReference>
<organism evidence="3">
    <name type="scientific">Cyprinid herpesvirus 2</name>
    <name type="common">CyHV-2</name>
    <dbReference type="NCBI Taxonomy" id="317878"/>
    <lineage>
        <taxon>Viruses</taxon>
        <taxon>Duplodnaviria</taxon>
        <taxon>Heunggongvirae</taxon>
        <taxon>Peploviricota</taxon>
        <taxon>Herviviricetes</taxon>
        <taxon>Herpesvirales</taxon>
        <taxon>Alloherpesviridae</taxon>
        <taxon>Cyvirus</taxon>
        <taxon>Cyvirus cyprinidallo2</taxon>
    </lineage>
</organism>
<keyword evidence="2" id="KW-0472">Membrane</keyword>
<feature type="compositionally biased region" description="Low complexity" evidence="1">
    <location>
        <begin position="131"/>
        <end position="147"/>
    </location>
</feature>
<evidence type="ECO:0000256" key="2">
    <source>
        <dbReference type="SAM" id="Phobius"/>
    </source>
</evidence>
<accession>A0A6H0QXE2</accession>
<evidence type="ECO:0000313" key="3">
    <source>
        <dbReference type="EMBL" id="QIV66923.1"/>
    </source>
</evidence>
<keyword evidence="2" id="KW-1133">Transmembrane helix</keyword>
<feature type="region of interest" description="Disordered" evidence="1">
    <location>
        <begin position="125"/>
        <end position="173"/>
    </location>
</feature>
<keyword evidence="2" id="KW-0812">Transmembrane</keyword>
<sequence>MSIVFCVPYTINDKMSNVTLGLENLFGAMYLPFVLMVDIRLHEKQFVDTTKLCILQASEPAHIFQCVAWPIGLVAMLLTILFLIIVALYFSIRYCLRKKRAHHVHAKTPCDNVIVQSFDNHAFEEDEGHRQQQPSSSSNSQQQQQPPNHIPPPPPVGSTLPGAVSVLPPPPPE</sequence>
<proteinExistence type="predicted"/>
<name>A0A6H0QXE2_CYHV2</name>